<gene>
    <name evidence="2" type="ORF">UW47_C0014G0011</name>
</gene>
<sequence>MTIWAHTLVKNEANWIWYAVTSIVGHVDRILLWDTGSTDGSLEIEKKLEKEFPEKITLRQRKQETAEEFTRVRQEMLDETKSDWFIILDGDEIWFEDSIKKVTRTINEAEGIIESVIVPTINLVGDIFHYQEKAAGRYKFGDKVGHYNLRAIKRSIPGLHSQGVHGVWGWADDKGRMIQDRGSYKFVDAPYLHATGLRRSTADVQVIKRGKKYRYEIGEEFSKDYYYPEAFFRDKPDELISPWIPIPADYKFRAFIETPLRKIKRRVWQGRPGY</sequence>
<dbReference type="Pfam" id="PF00535">
    <property type="entry name" value="Glycos_transf_2"/>
    <property type="match status" value="1"/>
</dbReference>
<dbReference type="AlphaFoldDB" id="A0A837I887"/>
<reference evidence="2 3" key="1">
    <citation type="journal article" date="2015" name="Nature">
        <title>rRNA introns, odd ribosomes, and small enigmatic genomes across a large radiation of phyla.</title>
        <authorList>
            <person name="Brown C.T."/>
            <person name="Hug L.A."/>
            <person name="Thomas B.C."/>
            <person name="Sharon I."/>
            <person name="Castelle C.J."/>
            <person name="Singh A."/>
            <person name="Wilkins M.J."/>
            <person name="Williams K.H."/>
            <person name="Banfield J.F."/>
        </authorList>
    </citation>
    <scope>NUCLEOTIDE SEQUENCE [LARGE SCALE GENOMIC DNA]</scope>
</reference>
<dbReference type="PANTHER" id="PTHR43630">
    <property type="entry name" value="POLY-BETA-1,6-N-ACETYL-D-GLUCOSAMINE SYNTHASE"/>
    <property type="match status" value="1"/>
</dbReference>
<feature type="domain" description="Glycosyltransferase 2-like" evidence="1">
    <location>
        <begin position="9"/>
        <end position="140"/>
    </location>
</feature>
<organism evidence="2 3">
    <name type="scientific">Candidatus Woesebacteria bacterium GW2011_GWA1_44_23</name>
    <dbReference type="NCBI Taxonomy" id="1618558"/>
    <lineage>
        <taxon>Bacteria</taxon>
        <taxon>Candidatus Woeseibacteriota</taxon>
    </lineage>
</organism>
<dbReference type="SUPFAM" id="SSF53448">
    <property type="entry name" value="Nucleotide-diphospho-sugar transferases"/>
    <property type="match status" value="1"/>
</dbReference>
<dbReference type="PANTHER" id="PTHR43630:SF2">
    <property type="entry name" value="GLYCOSYLTRANSFERASE"/>
    <property type="match status" value="1"/>
</dbReference>
<keyword evidence="2" id="KW-0808">Transferase</keyword>
<dbReference type="GO" id="GO:0016740">
    <property type="term" value="F:transferase activity"/>
    <property type="evidence" value="ECO:0007669"/>
    <property type="project" value="UniProtKB-KW"/>
</dbReference>
<name>A0A837I887_9BACT</name>
<proteinExistence type="predicted"/>
<dbReference type="Gene3D" id="3.90.550.10">
    <property type="entry name" value="Spore Coat Polysaccharide Biosynthesis Protein SpsA, Chain A"/>
    <property type="match status" value="1"/>
</dbReference>
<protein>
    <submittedName>
        <fullName evidence="2">Glycosyl transferase family 2</fullName>
    </submittedName>
</protein>
<comment type="caution">
    <text evidence="2">The sequence shown here is derived from an EMBL/GenBank/DDBJ whole genome shotgun (WGS) entry which is preliminary data.</text>
</comment>
<accession>A0A837I887</accession>
<evidence type="ECO:0000259" key="1">
    <source>
        <dbReference type="Pfam" id="PF00535"/>
    </source>
</evidence>
<evidence type="ECO:0000313" key="2">
    <source>
        <dbReference type="EMBL" id="KKT53910.1"/>
    </source>
</evidence>
<dbReference type="InterPro" id="IPR029044">
    <property type="entry name" value="Nucleotide-diphossugar_trans"/>
</dbReference>
<dbReference type="Proteomes" id="UP000034525">
    <property type="component" value="Unassembled WGS sequence"/>
</dbReference>
<dbReference type="InterPro" id="IPR001173">
    <property type="entry name" value="Glyco_trans_2-like"/>
</dbReference>
<dbReference type="EMBL" id="LCIL01000014">
    <property type="protein sequence ID" value="KKT53910.1"/>
    <property type="molecule type" value="Genomic_DNA"/>
</dbReference>
<evidence type="ECO:0000313" key="3">
    <source>
        <dbReference type="Proteomes" id="UP000034525"/>
    </source>
</evidence>